<dbReference type="RefSeq" id="WP_164576398.1">
    <property type="nucleotide sequence ID" value="NZ_CAXURF020000005.1"/>
</dbReference>
<dbReference type="EMBL" id="WUEZ01000009">
    <property type="protein sequence ID" value="NEI34266.1"/>
    <property type="molecule type" value="Genomic_DNA"/>
</dbReference>
<proteinExistence type="predicted"/>
<gene>
    <name evidence="1" type="ORF">GR204_09680</name>
</gene>
<dbReference type="AlphaFoldDB" id="A0A6P0B4X6"/>
<organism evidence="1 2">
    <name type="scientific">Rhizobium leguminosarum</name>
    <dbReference type="NCBI Taxonomy" id="384"/>
    <lineage>
        <taxon>Bacteria</taxon>
        <taxon>Pseudomonadati</taxon>
        <taxon>Pseudomonadota</taxon>
        <taxon>Alphaproteobacteria</taxon>
        <taxon>Hyphomicrobiales</taxon>
        <taxon>Rhizobiaceae</taxon>
        <taxon>Rhizobium/Agrobacterium group</taxon>
        <taxon>Rhizobium</taxon>
    </lineage>
</organism>
<reference evidence="1 2" key="1">
    <citation type="submission" date="2019-12" db="EMBL/GenBank/DDBJ databases">
        <title>Rhizobium genotypes associated with high levels of biological nitrogen fixation by grain legumes in a temperate-maritime cropping system.</title>
        <authorList>
            <person name="Maluk M."/>
            <person name="Francesc Ferrando Molina F."/>
            <person name="Lopez Del Egido L."/>
            <person name="Lafos M."/>
            <person name="Langarica-Fuentes A."/>
            <person name="Gebre Yohannes G."/>
            <person name="Young M.W."/>
            <person name="Martin P."/>
            <person name="Gantlett R."/>
            <person name="Kenicer G."/>
            <person name="Hawes C."/>
            <person name="Begg G.S."/>
            <person name="Quilliam R.S."/>
            <person name="Squire G.R."/>
            <person name="Poole P.S."/>
            <person name="Young P.W."/>
            <person name="Iannetta P.M."/>
            <person name="James E.K."/>
        </authorList>
    </citation>
    <scope>NUCLEOTIDE SEQUENCE [LARGE SCALE GENOMIC DNA]</scope>
    <source>
        <strain evidence="1 2">JHI1096</strain>
    </source>
</reference>
<name>A0A6P0B4X6_RHILE</name>
<evidence type="ECO:0000313" key="2">
    <source>
        <dbReference type="Proteomes" id="UP000471560"/>
    </source>
</evidence>
<accession>A0A6P0B4X6</accession>
<protein>
    <submittedName>
        <fullName evidence="1">Uncharacterized protein</fullName>
    </submittedName>
</protein>
<comment type="caution">
    <text evidence="1">The sequence shown here is derived from an EMBL/GenBank/DDBJ whole genome shotgun (WGS) entry which is preliminary data.</text>
</comment>
<evidence type="ECO:0000313" key="1">
    <source>
        <dbReference type="EMBL" id="NEI34266.1"/>
    </source>
</evidence>
<dbReference type="Proteomes" id="UP000471560">
    <property type="component" value="Unassembled WGS sequence"/>
</dbReference>
<sequence>MRTFRRYRKGEAGIGSIVIKFYHSGDQIRGYLRKVTDPEQEEDTVFPSEELQVDDAFLMAENKHREAADTPIFVELAEGIRWNPAWGRLI</sequence>